<evidence type="ECO:0000313" key="6">
    <source>
        <dbReference type="EMBL" id="MDT0595052.1"/>
    </source>
</evidence>
<dbReference type="GO" id="GO:0052621">
    <property type="term" value="F:diguanylate cyclase activity"/>
    <property type="evidence" value="ECO:0007669"/>
    <property type="project" value="UniProtKB-EC"/>
</dbReference>
<dbReference type="Proteomes" id="UP001253545">
    <property type="component" value="Unassembled WGS sequence"/>
</dbReference>
<feature type="transmembrane region" description="Helical" evidence="4">
    <location>
        <begin position="47"/>
        <end position="66"/>
    </location>
</feature>
<reference evidence="6 7" key="1">
    <citation type="submission" date="2023-09" db="EMBL/GenBank/DDBJ databases">
        <authorList>
            <person name="Rey-Velasco X."/>
        </authorList>
    </citation>
    <scope>NUCLEOTIDE SEQUENCE [LARGE SCALE GENOMIC DNA]</scope>
    <source>
        <strain evidence="6 7">P117</strain>
    </source>
</reference>
<accession>A0ABU2ZQZ6</accession>
<evidence type="ECO:0000256" key="1">
    <source>
        <dbReference type="ARBA" id="ARBA00012528"/>
    </source>
</evidence>
<feature type="compositionally biased region" description="Low complexity" evidence="3">
    <location>
        <begin position="718"/>
        <end position="736"/>
    </location>
</feature>
<keyword evidence="4" id="KW-0812">Transmembrane</keyword>
<comment type="caution">
    <text evidence="6">The sequence shown here is derived from an EMBL/GenBank/DDBJ whole genome shotgun (WGS) entry which is preliminary data.</text>
</comment>
<comment type="catalytic activity">
    <reaction evidence="2">
        <text>2 GTP = 3',3'-c-di-GMP + 2 diphosphate</text>
        <dbReference type="Rhea" id="RHEA:24898"/>
        <dbReference type="ChEBI" id="CHEBI:33019"/>
        <dbReference type="ChEBI" id="CHEBI:37565"/>
        <dbReference type="ChEBI" id="CHEBI:58805"/>
        <dbReference type="EC" id="2.7.7.65"/>
    </reaction>
</comment>
<feature type="transmembrane region" description="Helical" evidence="4">
    <location>
        <begin position="139"/>
        <end position="159"/>
    </location>
</feature>
<dbReference type="InterPro" id="IPR043128">
    <property type="entry name" value="Rev_trsase/Diguanyl_cyclase"/>
</dbReference>
<feature type="region of interest" description="Disordered" evidence="3">
    <location>
        <begin position="702"/>
        <end position="779"/>
    </location>
</feature>
<feature type="transmembrane region" description="Helical" evidence="4">
    <location>
        <begin position="87"/>
        <end position="107"/>
    </location>
</feature>
<dbReference type="SMART" id="SM00267">
    <property type="entry name" value="GGDEF"/>
    <property type="match status" value="1"/>
</dbReference>
<organism evidence="6 7">
    <name type="scientific">Glaciecola petra</name>
    <dbReference type="NCBI Taxonomy" id="3075602"/>
    <lineage>
        <taxon>Bacteria</taxon>
        <taxon>Pseudomonadati</taxon>
        <taxon>Pseudomonadota</taxon>
        <taxon>Gammaproteobacteria</taxon>
        <taxon>Alteromonadales</taxon>
        <taxon>Alteromonadaceae</taxon>
        <taxon>Glaciecola</taxon>
    </lineage>
</organism>
<keyword evidence="6" id="KW-0548">Nucleotidyltransferase</keyword>
<gene>
    <name evidence="6" type="ORF">RM552_09380</name>
</gene>
<feature type="domain" description="GGDEF" evidence="5">
    <location>
        <begin position="245"/>
        <end position="384"/>
    </location>
</feature>
<dbReference type="EC" id="2.7.7.65" evidence="1"/>
<dbReference type="Gene3D" id="3.30.70.270">
    <property type="match status" value="1"/>
</dbReference>
<dbReference type="InterPro" id="IPR050469">
    <property type="entry name" value="Diguanylate_Cyclase"/>
</dbReference>
<dbReference type="InterPro" id="IPR029787">
    <property type="entry name" value="Nucleotide_cyclase"/>
</dbReference>
<proteinExistence type="predicted"/>
<feature type="transmembrane region" description="Helical" evidence="4">
    <location>
        <begin position="165"/>
        <end position="184"/>
    </location>
</feature>
<evidence type="ECO:0000259" key="5">
    <source>
        <dbReference type="PROSITE" id="PS50887"/>
    </source>
</evidence>
<dbReference type="InterPro" id="IPR000160">
    <property type="entry name" value="GGDEF_dom"/>
</dbReference>
<keyword evidence="4" id="KW-1133">Transmembrane helix</keyword>
<dbReference type="PANTHER" id="PTHR45138">
    <property type="entry name" value="REGULATORY COMPONENTS OF SENSORY TRANSDUCTION SYSTEM"/>
    <property type="match status" value="1"/>
</dbReference>
<dbReference type="SUPFAM" id="SSF55073">
    <property type="entry name" value="Nucleotide cyclase"/>
    <property type="match status" value="1"/>
</dbReference>
<evidence type="ECO:0000256" key="3">
    <source>
        <dbReference type="SAM" id="MobiDB-lite"/>
    </source>
</evidence>
<evidence type="ECO:0000313" key="7">
    <source>
        <dbReference type="Proteomes" id="UP001253545"/>
    </source>
</evidence>
<dbReference type="Pfam" id="PF00990">
    <property type="entry name" value="GGDEF"/>
    <property type="match status" value="1"/>
</dbReference>
<dbReference type="NCBIfam" id="TIGR00254">
    <property type="entry name" value="GGDEF"/>
    <property type="match status" value="1"/>
</dbReference>
<name>A0ABU2ZQZ6_9ALTE</name>
<evidence type="ECO:0000256" key="2">
    <source>
        <dbReference type="ARBA" id="ARBA00034247"/>
    </source>
</evidence>
<dbReference type="PANTHER" id="PTHR45138:SF9">
    <property type="entry name" value="DIGUANYLATE CYCLASE DGCM-RELATED"/>
    <property type="match status" value="1"/>
</dbReference>
<dbReference type="RefSeq" id="WP_311368569.1">
    <property type="nucleotide sequence ID" value="NZ_JAVRHX010000002.1"/>
</dbReference>
<keyword evidence="6" id="KW-0808">Transferase</keyword>
<evidence type="ECO:0000256" key="4">
    <source>
        <dbReference type="SAM" id="Phobius"/>
    </source>
</evidence>
<dbReference type="CDD" id="cd01949">
    <property type="entry name" value="GGDEF"/>
    <property type="match status" value="1"/>
</dbReference>
<keyword evidence="7" id="KW-1185">Reference proteome</keyword>
<sequence length="809" mass="88025">MTKSELTEQKESLRVSGLLSNNPLINATHLVASAAFVYLMWSLLPQAYLKHWGAVALVLLLAGVLFQSLFERNQDISKTASKWESRYTLLAGCIGTSFAIAYAYALLNVGEVAWSKIVMISVSQLSIFTVLSRASMKTLLALAAPIGIAVIGVLLSLMTTSSIEIAVVFALYLIILSAMGRSLHARMQLALTLKIEHKEAIEQTKSYKQALSNASFKDPLTHVFNKRFFDLIINNEVRRAKRSGTNLSLAFIELDCFDKYIEHYGKERSEKCLKSITKKLNRIVSRGGEYIYRYSDEQFALILPNTTSSQALGLITKITHAVNLADIQHLHSTVEDQESITVSIGLSEFKTGDIVDVDTTVEHALKALSHAKHKGGNEVEIFDFDMLKTGDSDGELDTQTMLPEANFNVPEIEEAPIVNDNPLSPELSGFNTQAISPELQNVESQNADMQNADVQNADVQNADMHNAAEQNEEIQSSENTSDMLAAPANEISDIIVKPLTDEHEHIAVIEDLIETEPSPDQAQGAQEEPTIMTSDSFVAPELTTDLDILVGTHLSTEPEAPAEPECVEILKSVVDDETQTEPEFAEVLESLIDTDSVEQPESIEELENVCDTESAIQPPLESMPGIDKLFDAAPSIDAVPAIDTPPAFDATPSFDAAPAIDTPPAFDATPSFDSTPDIDAAPAIDTTPAFDATPSFDAAPAIDTPPAFDETPSFNSTPNIDATPAIDAPPAFDTAPSIDAAPSSDTLADSLPNIAKPPQDERQLTFDNIPEVDMPEIDNETETSNPAIMEKIENPNQLTLVDQPDIEYK</sequence>
<protein>
    <recommendedName>
        <fullName evidence="1">diguanylate cyclase</fullName>
        <ecNumber evidence="1">2.7.7.65</ecNumber>
    </recommendedName>
</protein>
<dbReference type="EMBL" id="JAVRHX010000002">
    <property type="protein sequence ID" value="MDT0595052.1"/>
    <property type="molecule type" value="Genomic_DNA"/>
</dbReference>
<keyword evidence="4" id="KW-0472">Membrane</keyword>
<feature type="transmembrane region" description="Helical" evidence="4">
    <location>
        <begin position="21"/>
        <end position="41"/>
    </location>
</feature>
<dbReference type="PROSITE" id="PS50887">
    <property type="entry name" value="GGDEF"/>
    <property type="match status" value="1"/>
</dbReference>